<evidence type="ECO:0000313" key="6">
    <source>
        <dbReference type="Proteomes" id="UP001602287"/>
    </source>
</evidence>
<feature type="domain" description="Effector-associated" evidence="3">
    <location>
        <begin position="12"/>
        <end position="93"/>
    </location>
</feature>
<proteinExistence type="predicted"/>
<evidence type="ECO:0000256" key="1">
    <source>
        <dbReference type="SAM" id="MobiDB-lite"/>
    </source>
</evidence>
<dbReference type="Pfam" id="PF19956">
    <property type="entry name" value="EAD2"/>
    <property type="match status" value="1"/>
</dbReference>
<dbReference type="InterPro" id="IPR045450">
    <property type="entry name" value="VMAP_C"/>
</dbReference>
<dbReference type="RefSeq" id="WP_387217691.1">
    <property type="nucleotide sequence ID" value="NZ_JBIAZM010000001.1"/>
</dbReference>
<evidence type="ECO:0000313" key="5">
    <source>
        <dbReference type="EMBL" id="MFF5198631.1"/>
    </source>
</evidence>
<protein>
    <submittedName>
        <fullName evidence="5">Uncharacterized protein</fullName>
    </submittedName>
</protein>
<feature type="domain" description="vWA-MoxR associated protein middle region 0" evidence="2">
    <location>
        <begin position="102"/>
        <end position="198"/>
    </location>
</feature>
<keyword evidence="6" id="KW-1185">Reference proteome</keyword>
<organism evidence="5 6">
    <name type="scientific">Micromonospora parva</name>
    <dbReference type="NCBI Taxonomy" id="1464048"/>
    <lineage>
        <taxon>Bacteria</taxon>
        <taxon>Bacillati</taxon>
        <taxon>Actinomycetota</taxon>
        <taxon>Actinomycetes</taxon>
        <taxon>Micromonosporales</taxon>
        <taxon>Micromonosporaceae</taxon>
        <taxon>Micromonospora</taxon>
    </lineage>
</organism>
<feature type="compositionally biased region" description="Pro residues" evidence="1">
    <location>
        <begin position="196"/>
        <end position="206"/>
    </location>
</feature>
<dbReference type="InterPro" id="IPR045555">
    <property type="entry name" value="VMAP-M0"/>
</dbReference>
<dbReference type="InterPro" id="IPR045431">
    <property type="entry name" value="EAD2"/>
</dbReference>
<sequence>MTLESHDHRRLVDAMLALTGAEVRTHRDRYVRQLGHLIDGEPVFRRSDVPFTDLWGLVAACEEVPGALRLLPEAVAAVDGESPELDRFRALVAIHLPPEILTADERGQIVELAGGLDPPVLLDLCRGAVARLGPRVRPPVTDLAAVLRELEDAISDPDVRPPLVAFLDDLAGRVALPARRIAGRLADAVARRMGVPPGPAATPPPAGSAGGPRPSDGDQYRSYFVVLLDADGIDASRYLFEAWLVTPGDPGRLPWHWERVPDGPGDRFRLEQIQLKIDEALTELANRSTAEIGQLTVEFIVPRRLLDYEFDRWQVAAPGLYTALGVHYPVVVRDLTRMRNSLMRPRWRTRHRRLREQGSAVQARAVAFERLTEPYVAQHLHARLLGNDDYPVCLVLFVSGAERHIQAAIGAAVTAGLPVVLWCRDRAAASRFDSYIPEVLMARSVANLRELVWELRRDAGSEGGSPEHLGLHLTLLWDEIDRVPPADALSAPV</sequence>
<dbReference type="EMBL" id="JBIAZM010000001">
    <property type="protein sequence ID" value="MFF5198631.1"/>
    <property type="molecule type" value="Genomic_DNA"/>
</dbReference>
<gene>
    <name evidence="5" type="ORF">ACFY3B_03385</name>
</gene>
<evidence type="ECO:0000259" key="3">
    <source>
        <dbReference type="Pfam" id="PF19956"/>
    </source>
</evidence>
<feature type="domain" description="vWA-MoxR associated protein C-terminal" evidence="4">
    <location>
        <begin position="237"/>
        <end position="479"/>
    </location>
</feature>
<name>A0ABW6VLX3_9ACTN</name>
<accession>A0ABW6VLX3</accession>
<reference evidence="5 6" key="1">
    <citation type="submission" date="2024-10" db="EMBL/GenBank/DDBJ databases">
        <title>The Natural Products Discovery Center: Release of the First 8490 Sequenced Strains for Exploring Actinobacteria Biosynthetic Diversity.</title>
        <authorList>
            <person name="Kalkreuter E."/>
            <person name="Kautsar S.A."/>
            <person name="Yang D."/>
            <person name="Bader C.D."/>
            <person name="Teijaro C.N."/>
            <person name="Fluegel L."/>
            <person name="Davis C.M."/>
            <person name="Simpson J.R."/>
            <person name="Lauterbach L."/>
            <person name="Steele A.D."/>
            <person name="Gui C."/>
            <person name="Meng S."/>
            <person name="Li G."/>
            <person name="Viehrig K."/>
            <person name="Ye F."/>
            <person name="Su P."/>
            <person name="Kiefer A.F."/>
            <person name="Nichols A."/>
            <person name="Cepeda A.J."/>
            <person name="Yan W."/>
            <person name="Fan B."/>
            <person name="Jiang Y."/>
            <person name="Adhikari A."/>
            <person name="Zheng C.-J."/>
            <person name="Schuster L."/>
            <person name="Cowan T.M."/>
            <person name="Smanski M.J."/>
            <person name="Chevrette M.G."/>
            <person name="De Carvalho L.P.S."/>
            <person name="Shen B."/>
        </authorList>
    </citation>
    <scope>NUCLEOTIDE SEQUENCE [LARGE SCALE GENOMIC DNA]</scope>
    <source>
        <strain evidence="5 6">NPDC000140</strain>
    </source>
</reference>
<evidence type="ECO:0000259" key="2">
    <source>
        <dbReference type="Pfam" id="PF19916"/>
    </source>
</evidence>
<evidence type="ECO:0000259" key="4">
    <source>
        <dbReference type="Pfam" id="PF20028"/>
    </source>
</evidence>
<dbReference type="Pfam" id="PF20028">
    <property type="entry name" value="VMAP-C"/>
    <property type="match status" value="1"/>
</dbReference>
<comment type="caution">
    <text evidence="5">The sequence shown here is derived from an EMBL/GenBank/DDBJ whole genome shotgun (WGS) entry which is preliminary data.</text>
</comment>
<feature type="region of interest" description="Disordered" evidence="1">
    <location>
        <begin position="194"/>
        <end position="215"/>
    </location>
</feature>
<dbReference type="Pfam" id="PF19916">
    <property type="entry name" value="VMAP-M0"/>
    <property type="match status" value="1"/>
</dbReference>
<dbReference type="Proteomes" id="UP001602287">
    <property type="component" value="Unassembled WGS sequence"/>
</dbReference>